<comment type="subcellular location">
    <subcellularLocation>
        <location evidence="1">Cytoplasm</location>
    </subcellularLocation>
</comment>
<dbReference type="SMART" id="SM00529">
    <property type="entry name" value="HTH_DTXR"/>
    <property type="match status" value="1"/>
</dbReference>
<dbReference type="InterPro" id="IPR008988">
    <property type="entry name" value="Transcriptional_repressor_C"/>
</dbReference>
<dbReference type="SUPFAM" id="SSF46785">
    <property type="entry name" value="Winged helix' DNA-binding domain"/>
    <property type="match status" value="1"/>
</dbReference>
<dbReference type="InterPro" id="IPR036390">
    <property type="entry name" value="WH_DNA-bd_sf"/>
</dbReference>
<dbReference type="Gene3D" id="1.10.10.10">
    <property type="entry name" value="Winged helix-like DNA-binding domain superfamily/Winged helix DNA-binding domain"/>
    <property type="match status" value="1"/>
</dbReference>
<dbReference type="Pfam" id="PF04023">
    <property type="entry name" value="FeoA"/>
    <property type="match status" value="1"/>
</dbReference>
<dbReference type="InterPro" id="IPR038157">
    <property type="entry name" value="FeoA_core_dom"/>
</dbReference>
<evidence type="ECO:0000256" key="8">
    <source>
        <dbReference type="ARBA" id="ARBA00023125"/>
    </source>
</evidence>
<sequence length="216" mass="24455">MSPSQENYLKNIFELQQSAQKVTNKKLANMMQVSAPSVTEMLLTLSQNGYIEHTPYNSIELTDTGQQLAEKLVQKHRLWEVFLANKLHYAITDVHPEADALEHSTDERLVQALNHYLDYPQKCPHGGIIPGNGQGESDDDDLILAETIPPMQVKIVRILDNHEFLAYFSGLGLELNQIVTVKKRSSFDNSVLVETKEHKHISLSHEAATYIFVEQC</sequence>
<dbReference type="PANTHER" id="PTHR33238:SF11">
    <property type="entry name" value="TRANSCRIPTIONAL REGULATOR MNTR"/>
    <property type="match status" value="1"/>
</dbReference>
<evidence type="ECO:0000256" key="2">
    <source>
        <dbReference type="ARBA" id="ARBA00007871"/>
    </source>
</evidence>
<evidence type="ECO:0000256" key="1">
    <source>
        <dbReference type="ARBA" id="ARBA00004496"/>
    </source>
</evidence>
<organism evidence="14 15">
    <name type="scientific">Bombilactobacillus folatiphilus</name>
    <dbReference type="NCBI Taxonomy" id="2923362"/>
    <lineage>
        <taxon>Bacteria</taxon>
        <taxon>Bacillati</taxon>
        <taxon>Bacillota</taxon>
        <taxon>Bacilli</taxon>
        <taxon>Lactobacillales</taxon>
        <taxon>Lactobacillaceae</taxon>
        <taxon>Bombilactobacillus</taxon>
    </lineage>
</organism>
<dbReference type="InterPro" id="IPR007167">
    <property type="entry name" value="Fe-transptr_FeoA-like"/>
</dbReference>
<dbReference type="EMBL" id="CP093366">
    <property type="protein sequence ID" value="UQS81920.1"/>
    <property type="molecule type" value="Genomic_DNA"/>
</dbReference>
<proteinExistence type="inferred from homology"/>
<dbReference type="InterPro" id="IPR022687">
    <property type="entry name" value="HTH_DTXR"/>
</dbReference>
<evidence type="ECO:0000256" key="7">
    <source>
        <dbReference type="ARBA" id="ARBA00023015"/>
    </source>
</evidence>
<dbReference type="InterPro" id="IPR036421">
    <property type="entry name" value="Fe_dep_repressor_sf"/>
</dbReference>
<dbReference type="InterPro" id="IPR036388">
    <property type="entry name" value="WH-like_DNA-bd_sf"/>
</dbReference>
<dbReference type="SMART" id="SM00899">
    <property type="entry name" value="FeoA"/>
    <property type="match status" value="1"/>
</dbReference>
<dbReference type="InterPro" id="IPR022689">
    <property type="entry name" value="Iron_dep_repressor"/>
</dbReference>
<dbReference type="Pfam" id="PF02742">
    <property type="entry name" value="Fe_dep_repr_C"/>
    <property type="match status" value="1"/>
</dbReference>
<comment type="subunit">
    <text evidence="3">Homodimer.</text>
</comment>
<name>A0ABY4P885_9LACO</name>
<keyword evidence="10" id="KW-0804">Transcription</keyword>
<dbReference type="InterPro" id="IPR050536">
    <property type="entry name" value="DtxR_MntR_Metal-Reg"/>
</dbReference>
<dbReference type="PANTHER" id="PTHR33238">
    <property type="entry name" value="IRON (METAL) DEPENDENT REPRESSOR, DTXR FAMILY"/>
    <property type="match status" value="1"/>
</dbReference>
<evidence type="ECO:0000256" key="3">
    <source>
        <dbReference type="ARBA" id="ARBA00011738"/>
    </source>
</evidence>
<keyword evidence="11" id="KW-0464">Manganese</keyword>
<evidence type="ECO:0000313" key="14">
    <source>
        <dbReference type="EMBL" id="UQS81920.1"/>
    </source>
</evidence>
<dbReference type="SUPFAM" id="SSF47979">
    <property type="entry name" value="Iron-dependent repressor protein, dimerization domain"/>
    <property type="match status" value="1"/>
</dbReference>
<evidence type="ECO:0000256" key="9">
    <source>
        <dbReference type="ARBA" id="ARBA00023159"/>
    </source>
</evidence>
<evidence type="ECO:0000259" key="13">
    <source>
        <dbReference type="PROSITE" id="PS50944"/>
    </source>
</evidence>
<dbReference type="Gene3D" id="2.30.30.90">
    <property type="match status" value="1"/>
</dbReference>
<dbReference type="Proteomes" id="UP000831495">
    <property type="component" value="Chromosome"/>
</dbReference>
<evidence type="ECO:0000256" key="6">
    <source>
        <dbReference type="ARBA" id="ARBA00023004"/>
    </source>
</evidence>
<dbReference type="SUPFAM" id="SSF50037">
    <property type="entry name" value="C-terminal domain of transcriptional repressors"/>
    <property type="match status" value="1"/>
</dbReference>
<keyword evidence="9" id="KW-0010">Activator</keyword>
<gene>
    <name evidence="14" type="ORF">MOO45_06950</name>
</gene>
<keyword evidence="5" id="KW-0678">Repressor</keyword>
<evidence type="ECO:0000256" key="4">
    <source>
        <dbReference type="ARBA" id="ARBA00022490"/>
    </source>
</evidence>
<accession>A0ABY4P885</accession>
<keyword evidence="15" id="KW-1185">Reference proteome</keyword>
<evidence type="ECO:0000256" key="5">
    <source>
        <dbReference type="ARBA" id="ARBA00022491"/>
    </source>
</evidence>
<feature type="domain" description="HTH dtxR-type" evidence="13">
    <location>
        <begin position="1"/>
        <end position="62"/>
    </location>
</feature>
<dbReference type="RefSeq" id="WP_249514188.1">
    <property type="nucleotide sequence ID" value="NZ_CP093366.1"/>
</dbReference>
<dbReference type="PROSITE" id="PS50944">
    <property type="entry name" value="HTH_DTXR"/>
    <property type="match status" value="1"/>
</dbReference>
<protein>
    <recommendedName>
        <fullName evidence="12">Manganese transport regulator</fullName>
    </recommendedName>
</protein>
<keyword evidence="8" id="KW-0238">DNA-binding</keyword>
<reference evidence="14" key="1">
    <citation type="journal article" date="2022" name="Int. J. Syst. Evol. Microbiol.">
        <title>Apilactobacillus apisilvae sp. nov., Nicolia spurrieriana gen. nov. sp. nov., Bombilactobacillus folatiphilus sp. nov. and Bombilactobacillus thymidiniphilus sp. nov., four new lactic acid bacterial isolates from stingless bees Tetragonula carbonaria and Austroplebeia australis.</title>
        <authorList>
            <person name="Oliphant S.A."/>
            <person name="Watson-Haigh N.S."/>
            <person name="Sumby K.M."/>
            <person name="Gardner J."/>
            <person name="Groom S."/>
            <person name="Jiranek V."/>
        </authorList>
    </citation>
    <scope>NUCLEOTIDE SEQUENCE</scope>
    <source>
        <strain evidence="14">SG4_D2</strain>
    </source>
</reference>
<keyword evidence="6" id="KW-0408">Iron</keyword>
<evidence type="ECO:0000313" key="15">
    <source>
        <dbReference type="Proteomes" id="UP000831495"/>
    </source>
</evidence>
<comment type="similarity">
    <text evidence="2">Belongs to the DtxR/MntR family.</text>
</comment>
<evidence type="ECO:0000256" key="12">
    <source>
        <dbReference type="ARBA" id="ARBA00032593"/>
    </source>
</evidence>
<dbReference type="Pfam" id="PF01325">
    <property type="entry name" value="Fe_dep_repress"/>
    <property type="match status" value="1"/>
</dbReference>
<evidence type="ECO:0000256" key="10">
    <source>
        <dbReference type="ARBA" id="ARBA00023163"/>
    </source>
</evidence>
<dbReference type="InterPro" id="IPR001367">
    <property type="entry name" value="Fe_dep_repressor"/>
</dbReference>
<keyword evidence="4" id="KW-0963">Cytoplasm</keyword>
<evidence type="ECO:0000256" key="11">
    <source>
        <dbReference type="ARBA" id="ARBA00023211"/>
    </source>
</evidence>
<keyword evidence="7" id="KW-0805">Transcription regulation</keyword>